<dbReference type="Pfam" id="PF00440">
    <property type="entry name" value="TetR_N"/>
    <property type="match status" value="1"/>
</dbReference>
<dbReference type="SUPFAM" id="SSF48498">
    <property type="entry name" value="Tetracyclin repressor-like, C-terminal domain"/>
    <property type="match status" value="1"/>
</dbReference>
<evidence type="ECO:0000256" key="4">
    <source>
        <dbReference type="PROSITE-ProRule" id="PRU00335"/>
    </source>
</evidence>
<dbReference type="PANTHER" id="PTHR47506">
    <property type="entry name" value="TRANSCRIPTIONAL REGULATORY PROTEIN"/>
    <property type="match status" value="1"/>
</dbReference>
<reference evidence="6 7" key="1">
    <citation type="submission" date="2024-06" db="EMBL/GenBank/DDBJ databases">
        <title>The Natural Products Discovery Center: Release of the First 8490 Sequenced Strains for Exploring Actinobacteria Biosynthetic Diversity.</title>
        <authorList>
            <person name="Kalkreuter E."/>
            <person name="Kautsar S.A."/>
            <person name="Yang D."/>
            <person name="Bader C.D."/>
            <person name="Teijaro C.N."/>
            <person name="Fluegel L."/>
            <person name="Davis C.M."/>
            <person name="Simpson J.R."/>
            <person name="Lauterbach L."/>
            <person name="Steele A.D."/>
            <person name="Gui C."/>
            <person name="Meng S."/>
            <person name="Li G."/>
            <person name="Viehrig K."/>
            <person name="Ye F."/>
            <person name="Su P."/>
            <person name="Kiefer A.F."/>
            <person name="Nichols A."/>
            <person name="Cepeda A.J."/>
            <person name="Yan W."/>
            <person name="Fan B."/>
            <person name="Jiang Y."/>
            <person name="Adhikari A."/>
            <person name="Zheng C.-J."/>
            <person name="Schuster L."/>
            <person name="Cowan T.M."/>
            <person name="Smanski M.J."/>
            <person name="Chevrette M.G."/>
            <person name="De Carvalho L.P.S."/>
            <person name="Shen B."/>
        </authorList>
    </citation>
    <scope>NUCLEOTIDE SEQUENCE [LARGE SCALE GENOMIC DNA]</scope>
    <source>
        <strain evidence="6 7">NPDC052347</strain>
    </source>
</reference>
<accession>A0ABV3JYN1</accession>
<keyword evidence="3" id="KW-0804">Transcription</keyword>
<dbReference type="SUPFAM" id="SSF46689">
    <property type="entry name" value="Homeodomain-like"/>
    <property type="match status" value="1"/>
</dbReference>
<dbReference type="InterPro" id="IPR054156">
    <property type="entry name" value="YxaF_TetR_C"/>
</dbReference>
<dbReference type="InterPro" id="IPR009057">
    <property type="entry name" value="Homeodomain-like_sf"/>
</dbReference>
<keyword evidence="2 4" id="KW-0238">DNA-binding</keyword>
<sequence length="201" mass="21276">MRTTDQQAAALGTRERIVRTTARLLQRQGYEGTGIKQIAREAGATLGSVYHFFPGGKQELAVAAIQHGDQEFAELLREGLAAEDDPAEAIAGCTRLLAAALRESGWAEGCPVTATALETLGTSADIQRACGAAFGHWSELVAEKLRTAGLAEEDARALAITVINTLEGAETTAQVLRSEEPLLLAGRHLAMLVHAHRQGAP</sequence>
<dbReference type="InterPro" id="IPR001647">
    <property type="entry name" value="HTH_TetR"/>
</dbReference>
<name>A0ABV3JYN1_STRON</name>
<dbReference type="PROSITE" id="PS50977">
    <property type="entry name" value="HTH_TETR_2"/>
    <property type="match status" value="1"/>
</dbReference>
<protein>
    <submittedName>
        <fullName evidence="6">TetR/AcrR family transcriptional regulator</fullName>
    </submittedName>
</protein>
<evidence type="ECO:0000256" key="1">
    <source>
        <dbReference type="ARBA" id="ARBA00023015"/>
    </source>
</evidence>
<gene>
    <name evidence="6" type="ORF">AB0L16_16160</name>
</gene>
<evidence type="ECO:0000259" key="5">
    <source>
        <dbReference type="PROSITE" id="PS50977"/>
    </source>
</evidence>
<organism evidence="6 7">
    <name type="scientific">Streptomyces orinoci</name>
    <name type="common">Streptoverticillium orinoci</name>
    <dbReference type="NCBI Taxonomy" id="67339"/>
    <lineage>
        <taxon>Bacteria</taxon>
        <taxon>Bacillati</taxon>
        <taxon>Actinomycetota</taxon>
        <taxon>Actinomycetes</taxon>
        <taxon>Kitasatosporales</taxon>
        <taxon>Streptomycetaceae</taxon>
        <taxon>Streptomyces</taxon>
    </lineage>
</organism>
<evidence type="ECO:0000256" key="3">
    <source>
        <dbReference type="ARBA" id="ARBA00023163"/>
    </source>
</evidence>
<evidence type="ECO:0000313" key="7">
    <source>
        <dbReference type="Proteomes" id="UP001552594"/>
    </source>
</evidence>
<dbReference type="InterPro" id="IPR036271">
    <property type="entry name" value="Tet_transcr_reg_TetR-rel_C_sf"/>
</dbReference>
<dbReference type="Pfam" id="PF21993">
    <property type="entry name" value="TetR_C_13_2"/>
    <property type="match status" value="1"/>
</dbReference>
<dbReference type="Proteomes" id="UP001552594">
    <property type="component" value="Unassembled WGS sequence"/>
</dbReference>
<dbReference type="Gene3D" id="1.10.357.10">
    <property type="entry name" value="Tetracycline Repressor, domain 2"/>
    <property type="match status" value="1"/>
</dbReference>
<feature type="DNA-binding region" description="H-T-H motif" evidence="4">
    <location>
        <begin position="34"/>
        <end position="53"/>
    </location>
</feature>
<proteinExistence type="predicted"/>
<dbReference type="RefSeq" id="WP_109280183.1">
    <property type="nucleotide sequence ID" value="NZ_JBFAUK010000011.1"/>
</dbReference>
<keyword evidence="1" id="KW-0805">Transcription regulation</keyword>
<evidence type="ECO:0000256" key="2">
    <source>
        <dbReference type="ARBA" id="ARBA00023125"/>
    </source>
</evidence>
<evidence type="ECO:0000313" key="6">
    <source>
        <dbReference type="EMBL" id="MEV5507992.1"/>
    </source>
</evidence>
<feature type="domain" description="HTH tetR-type" evidence="5">
    <location>
        <begin position="11"/>
        <end position="71"/>
    </location>
</feature>
<dbReference type="EMBL" id="JBFAUK010000011">
    <property type="protein sequence ID" value="MEV5507992.1"/>
    <property type="molecule type" value="Genomic_DNA"/>
</dbReference>
<comment type="caution">
    <text evidence="6">The sequence shown here is derived from an EMBL/GenBank/DDBJ whole genome shotgun (WGS) entry which is preliminary data.</text>
</comment>
<keyword evidence="7" id="KW-1185">Reference proteome</keyword>
<dbReference type="PANTHER" id="PTHR47506:SF3">
    <property type="entry name" value="HTH-TYPE TRANSCRIPTIONAL REGULATOR LMRA"/>
    <property type="match status" value="1"/>
</dbReference>